<dbReference type="AlphaFoldDB" id="A0A812G3K9"/>
<proteinExistence type="predicted"/>
<sequence>MCRPTVGVVGVASPSLSVPPETAIGDATHLLVFASSALAEQRTPRAAEITDTESRVSGISFTDLDLDMQDLSGDVSWLQPTSRDFVSTYVIYLAFDPVGSGRSQLNEVPLDTNLITIPPDTKSGNRQFLLVYAKSVLAEQTTPASFAISDVVAMASNVTFEDFDLDASDIGGNLTWVAAENEAYVQHYVVYLAISCNISNSSEAATLLSGSAALTVEGPLQSSGA</sequence>
<dbReference type="EMBL" id="CAJNDS010000002">
    <property type="protein sequence ID" value="CAE6912031.1"/>
    <property type="molecule type" value="Genomic_DNA"/>
</dbReference>
<evidence type="ECO:0000313" key="1">
    <source>
        <dbReference type="EMBL" id="CAE6912031.1"/>
    </source>
</evidence>
<accession>A0A812G3K9</accession>
<dbReference type="OrthoDB" id="410531at2759"/>
<reference evidence="1" key="1">
    <citation type="submission" date="2021-02" db="EMBL/GenBank/DDBJ databases">
        <authorList>
            <person name="Dougan E. K."/>
            <person name="Rhodes N."/>
            <person name="Thang M."/>
            <person name="Chan C."/>
        </authorList>
    </citation>
    <scope>NUCLEOTIDE SEQUENCE</scope>
</reference>
<gene>
    <name evidence="1" type="ORF">SNAT2548_LOCUS150</name>
</gene>
<comment type="caution">
    <text evidence="1">The sequence shown here is derived from an EMBL/GenBank/DDBJ whole genome shotgun (WGS) entry which is preliminary data.</text>
</comment>
<protein>
    <submittedName>
        <fullName evidence="1">Uncharacterized protein</fullName>
    </submittedName>
</protein>
<organism evidence="1 2">
    <name type="scientific">Symbiodinium natans</name>
    <dbReference type="NCBI Taxonomy" id="878477"/>
    <lineage>
        <taxon>Eukaryota</taxon>
        <taxon>Sar</taxon>
        <taxon>Alveolata</taxon>
        <taxon>Dinophyceae</taxon>
        <taxon>Suessiales</taxon>
        <taxon>Symbiodiniaceae</taxon>
        <taxon>Symbiodinium</taxon>
    </lineage>
</organism>
<keyword evidence="2" id="KW-1185">Reference proteome</keyword>
<dbReference type="Proteomes" id="UP000604046">
    <property type="component" value="Unassembled WGS sequence"/>
</dbReference>
<evidence type="ECO:0000313" key="2">
    <source>
        <dbReference type="Proteomes" id="UP000604046"/>
    </source>
</evidence>
<name>A0A812G3K9_9DINO</name>